<comment type="caution">
    <text evidence="1">The sequence shown here is derived from an EMBL/GenBank/DDBJ whole genome shotgun (WGS) entry which is preliminary data.</text>
</comment>
<protein>
    <submittedName>
        <fullName evidence="1">Uncharacterized protein</fullName>
    </submittedName>
</protein>
<dbReference type="Gramene" id="rna46668">
    <property type="protein sequence ID" value="RHN40510.1"/>
    <property type="gene ID" value="gene46668"/>
</dbReference>
<reference evidence="1" key="1">
    <citation type="journal article" date="2018" name="Nat. Plants">
        <title>Whole-genome landscape of Medicago truncatula symbiotic genes.</title>
        <authorList>
            <person name="Pecrix Y."/>
            <person name="Gamas P."/>
            <person name="Carrere S."/>
        </authorList>
    </citation>
    <scope>NUCLEOTIDE SEQUENCE</scope>
    <source>
        <tissue evidence="1">Leaves</tissue>
    </source>
</reference>
<sequence>MKQQICPLIFQSLSTQSYPFSSSYLFLAIVGSIEEVEGSLGQYFRCSENIKENDEKDLMGMVSSKIRSFVGNDLLSNEQGMVAARHFDAKHFGIEVDMWLGFEDAKKVDYIKSLCRSVLHFF</sequence>
<accession>A0A396GHP4</accession>
<dbReference type="AlphaFoldDB" id="A0A396GHP4"/>
<dbReference type="EMBL" id="PSQE01000008">
    <property type="protein sequence ID" value="RHN40510.1"/>
    <property type="molecule type" value="Genomic_DNA"/>
</dbReference>
<name>A0A396GHP4_MEDTR</name>
<evidence type="ECO:0000313" key="1">
    <source>
        <dbReference type="EMBL" id="RHN40510.1"/>
    </source>
</evidence>
<proteinExistence type="predicted"/>
<dbReference type="Proteomes" id="UP000265566">
    <property type="component" value="Chromosome 8"/>
</dbReference>
<gene>
    <name evidence="1" type="ORF">MtrunA17_Chr8g0355491</name>
</gene>
<organism evidence="1">
    <name type="scientific">Medicago truncatula</name>
    <name type="common">Barrel medic</name>
    <name type="synonym">Medicago tribuloides</name>
    <dbReference type="NCBI Taxonomy" id="3880"/>
    <lineage>
        <taxon>Eukaryota</taxon>
        <taxon>Viridiplantae</taxon>
        <taxon>Streptophyta</taxon>
        <taxon>Embryophyta</taxon>
        <taxon>Tracheophyta</taxon>
        <taxon>Spermatophyta</taxon>
        <taxon>Magnoliopsida</taxon>
        <taxon>eudicotyledons</taxon>
        <taxon>Gunneridae</taxon>
        <taxon>Pentapetalae</taxon>
        <taxon>rosids</taxon>
        <taxon>fabids</taxon>
        <taxon>Fabales</taxon>
        <taxon>Fabaceae</taxon>
        <taxon>Papilionoideae</taxon>
        <taxon>50 kb inversion clade</taxon>
        <taxon>NPAAA clade</taxon>
        <taxon>Hologalegina</taxon>
        <taxon>IRL clade</taxon>
        <taxon>Trifolieae</taxon>
        <taxon>Medicago</taxon>
    </lineage>
</organism>